<organism evidence="1 2">
    <name type="scientific">Paenibacillus methanolicus</name>
    <dbReference type="NCBI Taxonomy" id="582686"/>
    <lineage>
        <taxon>Bacteria</taxon>
        <taxon>Bacillati</taxon>
        <taxon>Bacillota</taxon>
        <taxon>Bacilli</taxon>
        <taxon>Bacillales</taxon>
        <taxon>Paenibacillaceae</taxon>
        <taxon>Paenibacillus</taxon>
    </lineage>
</organism>
<sequence>MKRVMKWVAGWFVLLAAFLMLTRPGDMEYYVWLLKKHEIHCTIDGGTTSCWKGGQPIEEVSRSFHNRLLFTQVRDIYKEGNKVYDIRAVGVFHRYYDFTSIQIYN</sequence>
<protein>
    <submittedName>
        <fullName evidence="1">Uncharacterized protein</fullName>
    </submittedName>
</protein>
<reference evidence="1 2" key="1">
    <citation type="submission" date="2019-07" db="EMBL/GenBank/DDBJ databases">
        <title>Genomic Encyclopedia of Type Strains, Phase III (KMG-III): the genomes of soil and plant-associated and newly described type strains.</title>
        <authorList>
            <person name="Whitman W."/>
        </authorList>
    </citation>
    <scope>NUCLEOTIDE SEQUENCE [LARGE SCALE GENOMIC DNA]</scope>
    <source>
        <strain evidence="1 2">BL24</strain>
    </source>
</reference>
<dbReference type="EMBL" id="VNHS01000005">
    <property type="protein sequence ID" value="TYP74821.1"/>
    <property type="molecule type" value="Genomic_DNA"/>
</dbReference>
<proteinExistence type="predicted"/>
<keyword evidence="2" id="KW-1185">Reference proteome</keyword>
<evidence type="ECO:0000313" key="2">
    <source>
        <dbReference type="Proteomes" id="UP000323257"/>
    </source>
</evidence>
<name>A0A5S5C5W1_9BACL</name>
<accession>A0A5S5C5W1</accession>
<gene>
    <name evidence="1" type="ORF">BCM02_105368</name>
</gene>
<dbReference type="Proteomes" id="UP000323257">
    <property type="component" value="Unassembled WGS sequence"/>
</dbReference>
<dbReference type="OrthoDB" id="2628846at2"/>
<evidence type="ECO:0000313" key="1">
    <source>
        <dbReference type="EMBL" id="TYP74821.1"/>
    </source>
</evidence>
<dbReference type="RefSeq" id="WP_148930045.1">
    <property type="nucleotide sequence ID" value="NZ_VNHS01000005.1"/>
</dbReference>
<comment type="caution">
    <text evidence="1">The sequence shown here is derived from an EMBL/GenBank/DDBJ whole genome shotgun (WGS) entry which is preliminary data.</text>
</comment>
<dbReference type="AlphaFoldDB" id="A0A5S5C5W1"/>